<dbReference type="SUPFAM" id="SSF53756">
    <property type="entry name" value="UDP-Glycosyltransferase/glycogen phosphorylase"/>
    <property type="match status" value="1"/>
</dbReference>
<dbReference type="AlphaFoldDB" id="A0A4Z0L467"/>
<reference evidence="3 4" key="1">
    <citation type="submission" date="2019-04" db="EMBL/GenBank/DDBJ databases">
        <title>Flavobacterium sp. strain DS2-A Genome sequencing and assembly.</title>
        <authorList>
            <person name="Kim I."/>
        </authorList>
    </citation>
    <scope>NUCLEOTIDE SEQUENCE [LARGE SCALE GENOMIC DNA]</scope>
    <source>
        <strain evidence="3 4">DS2-A</strain>
    </source>
</reference>
<feature type="domain" description="Glycosyl transferase family 1" evidence="1">
    <location>
        <begin position="192"/>
        <end position="358"/>
    </location>
</feature>
<dbReference type="InterPro" id="IPR001296">
    <property type="entry name" value="Glyco_trans_1"/>
</dbReference>
<dbReference type="InterPro" id="IPR050194">
    <property type="entry name" value="Glycosyltransferase_grp1"/>
</dbReference>
<dbReference type="Proteomes" id="UP000297407">
    <property type="component" value="Unassembled WGS sequence"/>
</dbReference>
<dbReference type="PANTHER" id="PTHR45947">
    <property type="entry name" value="SULFOQUINOVOSYL TRANSFERASE SQD2"/>
    <property type="match status" value="1"/>
</dbReference>
<evidence type="ECO:0000313" key="4">
    <source>
        <dbReference type="Proteomes" id="UP000297407"/>
    </source>
</evidence>
<sequence length="384" mass="42916">MKQKLIRITTVPISLEKLLTGQLRFMNSFYDVIAVSSEKENLEKFGKAEGLPVFPIEMTRKITPVQDFMAIVKLFFFLRKQKPFIVHTHTPKAGLVGMIAAKMAGVPHRLHTVAGLPLLETVGAKRKILDFVEKIIYGAATAVYPNSHGLRTIIEENNYCSTKKLKVLANGSSNGIDTSHFDPALFTSAQNQKLKEQWHIAKDDFVFIFVGRLVKDKGINELVEAFGVLNSENQHVKLLLVGNFENDLDPLDESTMKRISEGKGIIEAGYQNDVRPYLAIADALVFPSYREGFPNVVMQAGAFGLPSVVSDINGCNEIIIDGKNGTIIPVKNSGAIYEAMKKMSSATPWMDSLKQNARPMIVSRFEQKVVWEAIRNEYRQLENK</sequence>
<dbReference type="Gene3D" id="3.40.50.2000">
    <property type="entry name" value="Glycogen Phosphorylase B"/>
    <property type="match status" value="2"/>
</dbReference>
<keyword evidence="3" id="KW-0808">Transferase</keyword>
<proteinExistence type="predicted"/>
<evidence type="ECO:0000259" key="1">
    <source>
        <dbReference type="Pfam" id="PF00534"/>
    </source>
</evidence>
<protein>
    <submittedName>
        <fullName evidence="3">Glycosyltransferase family 1 protein</fullName>
    </submittedName>
</protein>
<keyword evidence="4" id="KW-1185">Reference proteome</keyword>
<dbReference type="CDD" id="cd03808">
    <property type="entry name" value="GT4_CapM-like"/>
    <property type="match status" value="1"/>
</dbReference>
<dbReference type="Pfam" id="PF13579">
    <property type="entry name" value="Glyco_trans_4_4"/>
    <property type="match status" value="1"/>
</dbReference>
<dbReference type="Pfam" id="PF00534">
    <property type="entry name" value="Glycos_transf_1"/>
    <property type="match status" value="1"/>
</dbReference>
<evidence type="ECO:0000313" key="3">
    <source>
        <dbReference type="EMBL" id="TGD57143.1"/>
    </source>
</evidence>
<evidence type="ECO:0000259" key="2">
    <source>
        <dbReference type="Pfam" id="PF13579"/>
    </source>
</evidence>
<dbReference type="PANTHER" id="PTHR45947:SF15">
    <property type="entry name" value="TEICHURONIC ACID BIOSYNTHESIS GLYCOSYLTRANSFERASE TUAC-RELATED"/>
    <property type="match status" value="1"/>
</dbReference>
<gene>
    <name evidence="3" type="ORF">E4635_13320</name>
</gene>
<name>A0A4Z0L467_9FLAO</name>
<comment type="caution">
    <text evidence="3">The sequence shown here is derived from an EMBL/GenBank/DDBJ whole genome shotgun (WGS) entry which is preliminary data.</text>
</comment>
<dbReference type="OrthoDB" id="9790710at2"/>
<dbReference type="EMBL" id="SRLH01000007">
    <property type="protein sequence ID" value="TGD57143.1"/>
    <property type="molecule type" value="Genomic_DNA"/>
</dbReference>
<dbReference type="GO" id="GO:0016757">
    <property type="term" value="F:glycosyltransferase activity"/>
    <property type="evidence" value="ECO:0007669"/>
    <property type="project" value="InterPro"/>
</dbReference>
<accession>A0A4Z0L467</accession>
<feature type="domain" description="Glycosyltransferase subfamily 4-like N-terminal" evidence="2">
    <location>
        <begin position="46"/>
        <end position="171"/>
    </location>
</feature>
<dbReference type="InterPro" id="IPR028098">
    <property type="entry name" value="Glyco_trans_4-like_N"/>
</dbReference>
<organism evidence="3 4">
    <name type="scientific">Flavobacterium humi</name>
    <dbReference type="NCBI Taxonomy" id="2562683"/>
    <lineage>
        <taxon>Bacteria</taxon>
        <taxon>Pseudomonadati</taxon>
        <taxon>Bacteroidota</taxon>
        <taxon>Flavobacteriia</taxon>
        <taxon>Flavobacteriales</taxon>
        <taxon>Flavobacteriaceae</taxon>
        <taxon>Flavobacterium</taxon>
    </lineage>
</organism>
<dbReference type="RefSeq" id="WP_135527189.1">
    <property type="nucleotide sequence ID" value="NZ_SRLH01000007.1"/>
</dbReference>